<protein>
    <submittedName>
        <fullName evidence="1">Uncharacterized protein</fullName>
    </submittedName>
</protein>
<organism evidence="1 2">
    <name type="scientific">Xylocopa violacea</name>
    <name type="common">Violet carpenter bee</name>
    <name type="synonym">Apis violacea</name>
    <dbReference type="NCBI Taxonomy" id="135666"/>
    <lineage>
        <taxon>Eukaryota</taxon>
        <taxon>Metazoa</taxon>
        <taxon>Ecdysozoa</taxon>
        <taxon>Arthropoda</taxon>
        <taxon>Hexapoda</taxon>
        <taxon>Insecta</taxon>
        <taxon>Pterygota</taxon>
        <taxon>Neoptera</taxon>
        <taxon>Endopterygota</taxon>
        <taxon>Hymenoptera</taxon>
        <taxon>Apocrita</taxon>
        <taxon>Aculeata</taxon>
        <taxon>Apoidea</taxon>
        <taxon>Anthophila</taxon>
        <taxon>Apidae</taxon>
        <taxon>Xylocopa</taxon>
        <taxon>Xylocopa</taxon>
    </lineage>
</organism>
<keyword evidence="2" id="KW-1185">Reference proteome</keyword>
<sequence>MAFGIRGTKLENFQTTGRRTRERIDYDYYREPDFPTVRQGTPREQPIIKSFDDIIWRRSVKLQRTTSKSPLSSRSP</sequence>
<name>A0ABP1N083_XYLVO</name>
<dbReference type="Proteomes" id="UP001642520">
    <property type="component" value="Unassembled WGS sequence"/>
</dbReference>
<accession>A0ABP1N083</accession>
<proteinExistence type="predicted"/>
<reference evidence="1 2" key="1">
    <citation type="submission" date="2024-08" db="EMBL/GenBank/DDBJ databases">
        <authorList>
            <person name="Will J Nash"/>
            <person name="Angela Man"/>
            <person name="Seanna McTaggart"/>
            <person name="Kendall Baker"/>
            <person name="Tom Barker"/>
            <person name="Leah Catchpole"/>
            <person name="Alex Durrant"/>
            <person name="Karim Gharbi"/>
            <person name="Naomi Irish"/>
            <person name="Gemy Kaithakottil"/>
            <person name="Debby Ku"/>
            <person name="Aaliyah Providence"/>
            <person name="Felix Shaw"/>
            <person name="David Swarbreck"/>
            <person name="Chris Watkins"/>
            <person name="Ann M. McCartney"/>
            <person name="Giulio Formenti"/>
            <person name="Alice Mouton"/>
            <person name="Noel Vella"/>
            <person name="Bjorn M von Reumont"/>
            <person name="Adriana Vella"/>
            <person name="Wilfried Haerty"/>
        </authorList>
    </citation>
    <scope>NUCLEOTIDE SEQUENCE [LARGE SCALE GENOMIC DNA]</scope>
</reference>
<evidence type="ECO:0000313" key="2">
    <source>
        <dbReference type="Proteomes" id="UP001642520"/>
    </source>
</evidence>
<dbReference type="EMBL" id="CAXAJV020001281">
    <property type="protein sequence ID" value="CAL7934363.1"/>
    <property type="molecule type" value="Genomic_DNA"/>
</dbReference>
<evidence type="ECO:0000313" key="1">
    <source>
        <dbReference type="EMBL" id="CAL7934363.1"/>
    </source>
</evidence>
<comment type="caution">
    <text evidence="1">The sequence shown here is derived from an EMBL/GenBank/DDBJ whole genome shotgun (WGS) entry which is preliminary data.</text>
</comment>
<gene>
    <name evidence="1" type="ORF">XYLVIOL_LOCUS986</name>
</gene>